<feature type="domain" description="Chitin-binding type-2" evidence="1">
    <location>
        <begin position="31"/>
        <end position="89"/>
    </location>
</feature>
<dbReference type="PROSITE" id="PS50940">
    <property type="entry name" value="CHIT_BIND_II"/>
    <property type="match status" value="1"/>
</dbReference>
<keyword evidence="3" id="KW-1185">Reference proteome</keyword>
<gene>
    <name evidence="2" type="ORF">L798_01194</name>
</gene>
<sequence length="154" mass="16680">MKKLQEIKFTIAIVTFVHLISSKTVLSQNGNFTCVTSGRFPNAEDCSKYYFCVLTSGTMYLQNMTCPNNLLFDSISQYCTNPANATCGSTPTPIPTTPTPNSCVGPGFFCNSDTTYTYCADVNVPILPGNINCPSGYFCNPKCSSPCLNQIALC</sequence>
<evidence type="ECO:0000313" key="3">
    <source>
        <dbReference type="Proteomes" id="UP000027135"/>
    </source>
</evidence>
<dbReference type="SUPFAM" id="SSF57625">
    <property type="entry name" value="Invertebrate chitin-binding proteins"/>
    <property type="match status" value="1"/>
</dbReference>
<dbReference type="GO" id="GO:0005576">
    <property type="term" value="C:extracellular region"/>
    <property type="evidence" value="ECO:0007669"/>
    <property type="project" value="InterPro"/>
</dbReference>
<proteinExistence type="predicted"/>
<dbReference type="InterPro" id="IPR036508">
    <property type="entry name" value="Chitin-bd_dom_sf"/>
</dbReference>
<evidence type="ECO:0000259" key="1">
    <source>
        <dbReference type="PROSITE" id="PS50940"/>
    </source>
</evidence>
<dbReference type="Gene3D" id="2.170.140.10">
    <property type="entry name" value="Chitin binding domain"/>
    <property type="match status" value="1"/>
</dbReference>
<dbReference type="GO" id="GO:0008061">
    <property type="term" value="F:chitin binding"/>
    <property type="evidence" value="ECO:0007669"/>
    <property type="project" value="InterPro"/>
</dbReference>
<dbReference type="SMART" id="SM00494">
    <property type="entry name" value="ChtBD2"/>
    <property type="match status" value="1"/>
</dbReference>
<name>A0A067REL1_ZOONE</name>
<dbReference type="EMBL" id="KK852511">
    <property type="protein sequence ID" value="KDR22321.1"/>
    <property type="molecule type" value="Genomic_DNA"/>
</dbReference>
<dbReference type="InterPro" id="IPR002557">
    <property type="entry name" value="Chitin-bd_dom"/>
</dbReference>
<organism evidence="2 3">
    <name type="scientific">Zootermopsis nevadensis</name>
    <name type="common">Dampwood termite</name>
    <dbReference type="NCBI Taxonomy" id="136037"/>
    <lineage>
        <taxon>Eukaryota</taxon>
        <taxon>Metazoa</taxon>
        <taxon>Ecdysozoa</taxon>
        <taxon>Arthropoda</taxon>
        <taxon>Hexapoda</taxon>
        <taxon>Insecta</taxon>
        <taxon>Pterygota</taxon>
        <taxon>Neoptera</taxon>
        <taxon>Polyneoptera</taxon>
        <taxon>Dictyoptera</taxon>
        <taxon>Blattodea</taxon>
        <taxon>Blattoidea</taxon>
        <taxon>Termitoidae</taxon>
        <taxon>Termopsidae</taxon>
        <taxon>Zootermopsis</taxon>
    </lineage>
</organism>
<evidence type="ECO:0000313" key="2">
    <source>
        <dbReference type="EMBL" id="KDR22321.1"/>
    </source>
</evidence>
<dbReference type="InParanoid" id="A0A067REL1"/>
<protein>
    <recommendedName>
        <fullName evidence="1">Chitin-binding type-2 domain-containing protein</fullName>
    </recommendedName>
</protein>
<accession>A0A067REL1</accession>
<dbReference type="Proteomes" id="UP000027135">
    <property type="component" value="Unassembled WGS sequence"/>
</dbReference>
<dbReference type="AlphaFoldDB" id="A0A067REL1"/>
<reference evidence="2 3" key="1">
    <citation type="journal article" date="2014" name="Nat. Commun.">
        <title>Molecular traces of alternative social organization in a termite genome.</title>
        <authorList>
            <person name="Terrapon N."/>
            <person name="Li C."/>
            <person name="Robertson H.M."/>
            <person name="Ji L."/>
            <person name="Meng X."/>
            <person name="Booth W."/>
            <person name="Chen Z."/>
            <person name="Childers C.P."/>
            <person name="Glastad K.M."/>
            <person name="Gokhale K."/>
            <person name="Gowin J."/>
            <person name="Gronenberg W."/>
            <person name="Hermansen R.A."/>
            <person name="Hu H."/>
            <person name="Hunt B.G."/>
            <person name="Huylmans A.K."/>
            <person name="Khalil S.M."/>
            <person name="Mitchell R.D."/>
            <person name="Munoz-Torres M.C."/>
            <person name="Mustard J.A."/>
            <person name="Pan H."/>
            <person name="Reese J.T."/>
            <person name="Scharf M.E."/>
            <person name="Sun F."/>
            <person name="Vogel H."/>
            <person name="Xiao J."/>
            <person name="Yang W."/>
            <person name="Yang Z."/>
            <person name="Yang Z."/>
            <person name="Zhou J."/>
            <person name="Zhu J."/>
            <person name="Brent C.S."/>
            <person name="Elsik C.G."/>
            <person name="Goodisman M.A."/>
            <person name="Liberles D.A."/>
            <person name="Roe R.M."/>
            <person name="Vargo E.L."/>
            <person name="Vilcinskas A."/>
            <person name="Wang J."/>
            <person name="Bornberg-Bauer E."/>
            <person name="Korb J."/>
            <person name="Zhang G."/>
            <person name="Liebig J."/>
        </authorList>
    </citation>
    <scope>NUCLEOTIDE SEQUENCE [LARGE SCALE GENOMIC DNA]</scope>
    <source>
        <tissue evidence="2">Whole organism</tissue>
    </source>
</reference>
<dbReference type="Pfam" id="PF01607">
    <property type="entry name" value="CBM_14"/>
    <property type="match status" value="1"/>
</dbReference>